<dbReference type="Pfam" id="PF09371">
    <property type="entry name" value="Tex_N"/>
    <property type="match status" value="1"/>
</dbReference>
<dbReference type="Pfam" id="PF22706">
    <property type="entry name" value="Tex_central_region"/>
    <property type="match status" value="1"/>
</dbReference>
<dbReference type="InterPro" id="IPR050437">
    <property type="entry name" value="Ribos_protein_bS1-like"/>
</dbReference>
<feature type="domain" description="S1 motif" evidence="1">
    <location>
        <begin position="635"/>
        <end position="704"/>
    </location>
</feature>
<dbReference type="InterPro" id="IPR037027">
    <property type="entry name" value="YqgF/RNaseH-like_dom_sf"/>
</dbReference>
<name>A0A9D1RHD0_9BACT</name>
<dbReference type="SMART" id="SM00732">
    <property type="entry name" value="YqgFc"/>
    <property type="match status" value="1"/>
</dbReference>
<dbReference type="FunFam" id="1.10.10.650:FF:000001">
    <property type="entry name" value="S1 RNA-binding domain 1"/>
    <property type="match status" value="1"/>
</dbReference>
<dbReference type="SUPFAM" id="SSF50249">
    <property type="entry name" value="Nucleic acid-binding proteins"/>
    <property type="match status" value="1"/>
</dbReference>
<dbReference type="EMBL" id="DXGG01000163">
    <property type="protein sequence ID" value="HIW87647.1"/>
    <property type="molecule type" value="Genomic_DNA"/>
</dbReference>
<accession>A0A9D1RHD0</accession>
<dbReference type="Pfam" id="PF16921">
    <property type="entry name" value="Tex_YqgF"/>
    <property type="match status" value="1"/>
</dbReference>
<evidence type="ECO:0000313" key="3">
    <source>
        <dbReference type="Proteomes" id="UP000824267"/>
    </source>
</evidence>
<dbReference type="SUPFAM" id="SSF158832">
    <property type="entry name" value="Tex N-terminal region-like"/>
    <property type="match status" value="1"/>
</dbReference>
<comment type="caution">
    <text evidence="2">The sequence shown here is derived from an EMBL/GenBank/DDBJ whole genome shotgun (WGS) entry which is preliminary data.</text>
</comment>
<gene>
    <name evidence="2" type="ORF">IAC47_05170</name>
</gene>
<dbReference type="InterPro" id="IPR055179">
    <property type="entry name" value="Tex-like_central_region"/>
</dbReference>
<dbReference type="InterPro" id="IPR018974">
    <property type="entry name" value="Tex-like_N"/>
</dbReference>
<dbReference type="Gene3D" id="1.10.150.310">
    <property type="entry name" value="Tex RuvX-like domain-like"/>
    <property type="match status" value="1"/>
</dbReference>
<dbReference type="SUPFAM" id="SSF47781">
    <property type="entry name" value="RuvA domain 2-like"/>
    <property type="match status" value="2"/>
</dbReference>
<dbReference type="InterPro" id="IPR032639">
    <property type="entry name" value="Tex_YqgF"/>
</dbReference>
<reference evidence="2" key="2">
    <citation type="submission" date="2021-04" db="EMBL/GenBank/DDBJ databases">
        <authorList>
            <person name="Gilroy R."/>
        </authorList>
    </citation>
    <scope>NUCLEOTIDE SEQUENCE</scope>
    <source>
        <strain evidence="2">Gambia16-930</strain>
    </source>
</reference>
<dbReference type="Gene3D" id="1.10.10.650">
    <property type="entry name" value="RuvA domain 2-like"/>
    <property type="match status" value="1"/>
</dbReference>
<sequence>MDFSAKIAGMVSLPVGNVANAVRLLEQDCTIAFIARYRKEATGCMDEVEIGRIRQELNRLKQMEERRAFVLKSIGEQGGLDGDLKRRIEEAVSLSEIEDLYMPYKPKRKTRAVMAKEKGLEDLAVAIMRERDVDVGSLAERFVNPLKGVVDADNALEGARDIVAEWINEQAVLRQRVRKYFFRNAFVEVGRAKGYKQDSKYAQWVDWRERAAKAPSHRVLALFRAERENELRLSFQVEDEEELKEVVYRTVTRRRDTSCARHKIKAADDCLGRLLLPSLETELRTWMKDRADVVAIDVFSRNLRQLLMSSPLGEKRVLAIDPGYRTGCKVVCLDSHGMLLHHDVIYPFAQMEKAGERLLFLVKKYDIEAVAIGNGTASKETADFVRSLDFGGDLTVAIVNESGASVYSASELAREELGDYDITVRGAVSIGRRLQDPLAELVKISPESIGVGQYQHDVDQRKLKESLQQTVESCVNQVGVELNTASRELLSYVSGIGPVLAGSIIEYRKEHGGFATRRDLLNVRRFGPKAFEQAAGFLRIRHSSNPLDATAVHPERYSLVERMAKDAGCTVEQLIADRDRRDAVVLDRYVGNDCGMPTLRDIMQELEKPMRDVRTKFEQTTFDKGVNTIEELRVGQILDGVVTNITAFGAFVDIGVHQDGLIHISQVSNRYVDDLNSLLHLNQKVRVKLIDLDIARKRISLSMKDVD</sequence>
<dbReference type="Proteomes" id="UP000824267">
    <property type="component" value="Unassembled WGS sequence"/>
</dbReference>
<reference evidence="2" key="1">
    <citation type="journal article" date="2021" name="PeerJ">
        <title>Extensive microbial diversity within the chicken gut microbiome revealed by metagenomics and culture.</title>
        <authorList>
            <person name="Gilroy R."/>
            <person name="Ravi A."/>
            <person name="Getino M."/>
            <person name="Pursley I."/>
            <person name="Horton D.L."/>
            <person name="Alikhan N.F."/>
            <person name="Baker D."/>
            <person name="Gharbi K."/>
            <person name="Hall N."/>
            <person name="Watson M."/>
            <person name="Adriaenssens E.M."/>
            <person name="Foster-Nyarko E."/>
            <person name="Jarju S."/>
            <person name="Secka A."/>
            <person name="Antonio M."/>
            <person name="Oren A."/>
            <person name="Chaudhuri R.R."/>
            <person name="La Ragione R."/>
            <person name="Hildebrand F."/>
            <person name="Pallen M.J."/>
        </authorList>
    </citation>
    <scope>NUCLEOTIDE SEQUENCE</scope>
    <source>
        <strain evidence="2">Gambia16-930</strain>
    </source>
</reference>
<protein>
    <submittedName>
        <fullName evidence="2">RNA-binding transcriptional accessory protein</fullName>
    </submittedName>
</protein>
<dbReference type="GO" id="GO:0005737">
    <property type="term" value="C:cytoplasm"/>
    <property type="evidence" value="ECO:0007669"/>
    <property type="project" value="UniProtKB-ARBA"/>
</dbReference>
<dbReference type="PANTHER" id="PTHR10724:SF10">
    <property type="entry name" value="S1 RNA-BINDING DOMAIN-CONTAINING PROTEIN 1"/>
    <property type="match status" value="1"/>
</dbReference>
<dbReference type="SUPFAM" id="SSF53098">
    <property type="entry name" value="Ribonuclease H-like"/>
    <property type="match status" value="1"/>
</dbReference>
<dbReference type="Gene3D" id="3.30.420.140">
    <property type="entry name" value="YqgF/RNase H-like domain"/>
    <property type="match status" value="1"/>
</dbReference>
<dbReference type="InterPro" id="IPR012337">
    <property type="entry name" value="RNaseH-like_sf"/>
</dbReference>
<dbReference type="InterPro" id="IPR044146">
    <property type="entry name" value="S1_Tex"/>
</dbReference>
<evidence type="ECO:0000313" key="2">
    <source>
        <dbReference type="EMBL" id="HIW87647.1"/>
    </source>
</evidence>
<dbReference type="InterPro" id="IPR012340">
    <property type="entry name" value="NA-bd_OB-fold"/>
</dbReference>
<dbReference type="InterPro" id="IPR023319">
    <property type="entry name" value="Tex-like_HTH_dom_sf"/>
</dbReference>
<dbReference type="InterPro" id="IPR006641">
    <property type="entry name" value="YqgF/RNaseH-like_dom"/>
</dbReference>
<dbReference type="InterPro" id="IPR010994">
    <property type="entry name" value="RuvA_2-like"/>
</dbReference>
<dbReference type="GO" id="GO:0003729">
    <property type="term" value="F:mRNA binding"/>
    <property type="evidence" value="ECO:0007669"/>
    <property type="project" value="TreeGrafter"/>
</dbReference>
<dbReference type="Gene3D" id="1.10.3500.10">
    <property type="entry name" value="Tex N-terminal region-like"/>
    <property type="match status" value="1"/>
</dbReference>
<dbReference type="PANTHER" id="PTHR10724">
    <property type="entry name" value="30S RIBOSOMAL PROTEIN S1"/>
    <property type="match status" value="1"/>
</dbReference>
<dbReference type="FunFam" id="2.40.50.140:FF:000051">
    <property type="entry name" value="RNA-binding transcriptional accessory protein"/>
    <property type="match status" value="1"/>
</dbReference>
<dbReference type="Pfam" id="PF00575">
    <property type="entry name" value="S1"/>
    <property type="match status" value="1"/>
</dbReference>
<dbReference type="GO" id="GO:0006139">
    <property type="term" value="P:nucleobase-containing compound metabolic process"/>
    <property type="evidence" value="ECO:0007669"/>
    <property type="project" value="InterPro"/>
</dbReference>
<dbReference type="InterPro" id="IPR003029">
    <property type="entry name" value="S1_domain"/>
</dbReference>
<dbReference type="Pfam" id="PF12836">
    <property type="entry name" value="HHH_3"/>
    <property type="match status" value="1"/>
</dbReference>
<evidence type="ECO:0000259" key="1">
    <source>
        <dbReference type="PROSITE" id="PS50126"/>
    </source>
</evidence>
<dbReference type="GO" id="GO:0006412">
    <property type="term" value="P:translation"/>
    <property type="evidence" value="ECO:0007669"/>
    <property type="project" value="TreeGrafter"/>
</dbReference>
<dbReference type="AlphaFoldDB" id="A0A9D1RHD0"/>
<dbReference type="Pfam" id="PF17674">
    <property type="entry name" value="HHH_9"/>
    <property type="match status" value="1"/>
</dbReference>
<dbReference type="InterPro" id="IPR041692">
    <property type="entry name" value="HHH_9"/>
</dbReference>
<dbReference type="PROSITE" id="PS50126">
    <property type="entry name" value="S1"/>
    <property type="match status" value="1"/>
</dbReference>
<dbReference type="GO" id="GO:0003735">
    <property type="term" value="F:structural constituent of ribosome"/>
    <property type="evidence" value="ECO:0007669"/>
    <property type="project" value="TreeGrafter"/>
</dbReference>
<dbReference type="InterPro" id="IPR023323">
    <property type="entry name" value="Tex-like_dom_sf"/>
</dbReference>
<organism evidence="2 3">
    <name type="scientific">Candidatus Onthomorpha intestinigallinarum</name>
    <dbReference type="NCBI Taxonomy" id="2840880"/>
    <lineage>
        <taxon>Bacteria</taxon>
        <taxon>Pseudomonadati</taxon>
        <taxon>Bacteroidota</taxon>
        <taxon>Bacteroidia</taxon>
        <taxon>Bacteroidales</taxon>
        <taxon>Candidatus Onthomorpha</taxon>
    </lineage>
</organism>
<dbReference type="CDD" id="cd05685">
    <property type="entry name" value="S1_Tex"/>
    <property type="match status" value="1"/>
</dbReference>
<dbReference type="Gene3D" id="2.40.50.140">
    <property type="entry name" value="Nucleic acid-binding proteins"/>
    <property type="match status" value="1"/>
</dbReference>
<proteinExistence type="predicted"/>
<dbReference type="FunFam" id="3.30.420.140:FF:000001">
    <property type="entry name" value="RNA-binding transcriptional accessory protein"/>
    <property type="match status" value="1"/>
</dbReference>
<dbReference type="SMART" id="SM00316">
    <property type="entry name" value="S1"/>
    <property type="match status" value="1"/>
</dbReference>